<feature type="region of interest" description="Disordered" evidence="1">
    <location>
        <begin position="1"/>
        <end position="25"/>
    </location>
</feature>
<accession>A0A0C3L0K3</accession>
<gene>
    <name evidence="3" type="ORF">M407DRAFT_13345</name>
</gene>
<dbReference type="InterPro" id="IPR031703">
    <property type="entry name" value="Lipin_mid"/>
</dbReference>
<feature type="domain" description="Lipin middle" evidence="2">
    <location>
        <begin position="118"/>
        <end position="193"/>
    </location>
</feature>
<feature type="region of interest" description="Disordered" evidence="1">
    <location>
        <begin position="47"/>
        <end position="97"/>
    </location>
</feature>
<sequence length="276" mass="30640">KPSYVRGGSAPPDVQVTIPNDVRDLSTSQPDYTWEWGAFPTRSPARPTFKPLARDDAGVHVGPSHLGQSVTTAEDDVTEAKPSSEEASTSFGHGGHLFPDDTERDLFWVNMEEKRFSFQLSLCDNDEGHRRRFDDLESARWFEDEKVEYARLLADPDVAASEQLVMKWGDRFITRRDNSPLMTALLQWRHDMKPLPEHRPRPPIPSSASDPERTSPPISPGLPASNAPMSARDKRVSGSSWARWWSRSRAAEQEQESAATTAGTTSSVLGAPGEAT</sequence>
<proteinExistence type="predicted"/>
<keyword evidence="4" id="KW-1185">Reference proteome</keyword>
<evidence type="ECO:0000313" key="4">
    <source>
        <dbReference type="Proteomes" id="UP000054248"/>
    </source>
</evidence>
<dbReference type="AlphaFoldDB" id="A0A0C3L0K3"/>
<evidence type="ECO:0000256" key="1">
    <source>
        <dbReference type="SAM" id="MobiDB-lite"/>
    </source>
</evidence>
<feature type="compositionally biased region" description="Low complexity" evidence="1">
    <location>
        <begin position="239"/>
        <end position="248"/>
    </location>
</feature>
<dbReference type="OrthoDB" id="3257084at2759"/>
<feature type="region of interest" description="Disordered" evidence="1">
    <location>
        <begin position="193"/>
        <end position="276"/>
    </location>
</feature>
<reference evidence="3 4" key="1">
    <citation type="submission" date="2014-04" db="EMBL/GenBank/DDBJ databases">
        <authorList>
            <consortium name="DOE Joint Genome Institute"/>
            <person name="Kuo A."/>
            <person name="Girlanda M."/>
            <person name="Perotto S."/>
            <person name="Kohler A."/>
            <person name="Nagy L.G."/>
            <person name="Floudas D."/>
            <person name="Copeland A."/>
            <person name="Barry K.W."/>
            <person name="Cichocki N."/>
            <person name="Veneault-Fourrey C."/>
            <person name="LaButti K."/>
            <person name="Lindquist E.A."/>
            <person name="Lipzen A."/>
            <person name="Lundell T."/>
            <person name="Morin E."/>
            <person name="Murat C."/>
            <person name="Sun H."/>
            <person name="Tunlid A."/>
            <person name="Henrissat B."/>
            <person name="Grigoriev I.V."/>
            <person name="Hibbett D.S."/>
            <person name="Martin F."/>
            <person name="Nordberg H.P."/>
            <person name="Cantor M.N."/>
            <person name="Hua S.X."/>
        </authorList>
    </citation>
    <scope>NUCLEOTIDE SEQUENCE [LARGE SCALE GENOMIC DNA]</scope>
    <source>
        <strain evidence="3 4">MUT 4182</strain>
    </source>
</reference>
<organism evidence="3 4">
    <name type="scientific">Tulasnella calospora MUT 4182</name>
    <dbReference type="NCBI Taxonomy" id="1051891"/>
    <lineage>
        <taxon>Eukaryota</taxon>
        <taxon>Fungi</taxon>
        <taxon>Dikarya</taxon>
        <taxon>Basidiomycota</taxon>
        <taxon>Agaricomycotina</taxon>
        <taxon>Agaricomycetes</taxon>
        <taxon>Cantharellales</taxon>
        <taxon>Tulasnellaceae</taxon>
        <taxon>Tulasnella</taxon>
    </lineage>
</organism>
<dbReference type="Proteomes" id="UP000054248">
    <property type="component" value="Unassembled WGS sequence"/>
</dbReference>
<feature type="non-terminal residue" evidence="3">
    <location>
        <position position="1"/>
    </location>
</feature>
<feature type="non-terminal residue" evidence="3">
    <location>
        <position position="276"/>
    </location>
</feature>
<reference evidence="4" key="2">
    <citation type="submission" date="2015-01" db="EMBL/GenBank/DDBJ databases">
        <title>Evolutionary Origins and Diversification of the Mycorrhizal Mutualists.</title>
        <authorList>
            <consortium name="DOE Joint Genome Institute"/>
            <consortium name="Mycorrhizal Genomics Consortium"/>
            <person name="Kohler A."/>
            <person name="Kuo A."/>
            <person name="Nagy L.G."/>
            <person name="Floudas D."/>
            <person name="Copeland A."/>
            <person name="Barry K.W."/>
            <person name="Cichocki N."/>
            <person name="Veneault-Fourrey C."/>
            <person name="LaButti K."/>
            <person name="Lindquist E.A."/>
            <person name="Lipzen A."/>
            <person name="Lundell T."/>
            <person name="Morin E."/>
            <person name="Murat C."/>
            <person name="Riley R."/>
            <person name="Ohm R."/>
            <person name="Sun H."/>
            <person name="Tunlid A."/>
            <person name="Henrissat B."/>
            <person name="Grigoriev I.V."/>
            <person name="Hibbett D.S."/>
            <person name="Martin F."/>
        </authorList>
    </citation>
    <scope>NUCLEOTIDE SEQUENCE [LARGE SCALE GENOMIC DNA]</scope>
    <source>
        <strain evidence="4">MUT 4182</strain>
    </source>
</reference>
<evidence type="ECO:0000259" key="2">
    <source>
        <dbReference type="Pfam" id="PF16876"/>
    </source>
</evidence>
<feature type="compositionally biased region" description="Low complexity" evidence="1">
    <location>
        <begin position="256"/>
        <end position="267"/>
    </location>
</feature>
<protein>
    <recommendedName>
        <fullName evidence="2">Lipin middle domain-containing protein</fullName>
    </recommendedName>
</protein>
<dbReference type="HOGENOM" id="CLU_1010319_0_0_1"/>
<dbReference type="Pfam" id="PF16876">
    <property type="entry name" value="Lipin_mid"/>
    <property type="match status" value="1"/>
</dbReference>
<name>A0A0C3L0K3_9AGAM</name>
<dbReference type="EMBL" id="KN824252">
    <property type="protein sequence ID" value="KIO15297.1"/>
    <property type="molecule type" value="Genomic_DNA"/>
</dbReference>
<evidence type="ECO:0000313" key="3">
    <source>
        <dbReference type="EMBL" id="KIO15297.1"/>
    </source>
</evidence>
<dbReference type="STRING" id="1051891.A0A0C3L0K3"/>